<dbReference type="eggNOG" id="COG3857">
    <property type="taxonomic scope" value="Bacteria"/>
</dbReference>
<keyword evidence="19" id="KW-1185">Reference proteome</keyword>
<evidence type="ECO:0000313" key="18">
    <source>
        <dbReference type="EMBL" id="AHM55581.1"/>
    </source>
</evidence>
<dbReference type="KEGG" id="eac:EAL2_c02780"/>
<dbReference type="SUPFAM" id="SSF52540">
    <property type="entry name" value="P-loop containing nucleoside triphosphate hydrolases"/>
    <property type="match status" value="1"/>
</dbReference>
<feature type="domain" description="ATP-dependent helicase/deoxyribonuclease subunit B N-terminal" evidence="17">
    <location>
        <begin position="39"/>
        <end position="314"/>
    </location>
</feature>
<keyword evidence="3" id="KW-0479">Metal-binding</keyword>
<reference evidence="18 19" key="1">
    <citation type="journal article" date="2014" name="Genome Announc.">
        <title>Complete Genome Sequence of Amino Acid-Utilizing Eubacterium acidaminophilum al-2 (DSM 3953).</title>
        <authorList>
            <person name="Poehlein A."/>
            <person name="Andreesen J.R."/>
            <person name="Daniel R."/>
        </authorList>
    </citation>
    <scope>NUCLEOTIDE SEQUENCE [LARGE SCALE GENOMIC DNA]</scope>
    <source>
        <strain evidence="18 19">DSM 3953</strain>
    </source>
</reference>
<dbReference type="Pfam" id="PF13361">
    <property type="entry name" value="UvrD_C"/>
    <property type="match status" value="1"/>
</dbReference>
<keyword evidence="2" id="KW-0540">Nuclease</keyword>
<dbReference type="InterPro" id="IPR049035">
    <property type="entry name" value="ADDB_N"/>
</dbReference>
<evidence type="ECO:0000256" key="10">
    <source>
        <dbReference type="ARBA" id="ARBA00023004"/>
    </source>
</evidence>
<evidence type="ECO:0000256" key="5">
    <source>
        <dbReference type="ARBA" id="ARBA00022763"/>
    </source>
</evidence>
<keyword evidence="8" id="KW-0269">Exonuclease</keyword>
<dbReference type="GO" id="GO:0005524">
    <property type="term" value="F:ATP binding"/>
    <property type="evidence" value="ECO:0007669"/>
    <property type="project" value="UniProtKB-KW"/>
</dbReference>
<dbReference type="PANTHER" id="PTHR30591:SF1">
    <property type="entry name" value="RECBCD ENZYME SUBUNIT RECC"/>
    <property type="match status" value="1"/>
</dbReference>
<keyword evidence="12" id="KW-0238">DNA-binding</keyword>
<dbReference type="PANTHER" id="PTHR30591">
    <property type="entry name" value="RECBCD ENZYME SUBUNIT RECC"/>
    <property type="match status" value="1"/>
</dbReference>
<evidence type="ECO:0000259" key="15">
    <source>
        <dbReference type="Pfam" id="PF12705"/>
    </source>
</evidence>
<dbReference type="GO" id="GO:0003677">
    <property type="term" value="F:DNA binding"/>
    <property type="evidence" value="ECO:0007669"/>
    <property type="project" value="UniProtKB-KW"/>
</dbReference>
<keyword evidence="11" id="KW-0411">Iron-sulfur</keyword>
<evidence type="ECO:0000256" key="13">
    <source>
        <dbReference type="ARBA" id="ARBA00023204"/>
    </source>
</evidence>
<evidence type="ECO:0000256" key="2">
    <source>
        <dbReference type="ARBA" id="ARBA00022722"/>
    </source>
</evidence>
<evidence type="ECO:0000256" key="6">
    <source>
        <dbReference type="ARBA" id="ARBA00022801"/>
    </source>
</evidence>
<sequence length="1161" mass="131050">MEKPCNMPLCLRFVAGFFGIIGTGVLIFGRGGIMHIKYVVSRAGRGKTSAVYGDIKKCMNENKDVKLVLMVPEQFTLQAETDIIGALGSEGIMQLEVLSFQRLAHRILSEVGGIKRVQINQSGKAMLLRSIIDANSDELTLYARASKQEGFLSKCSALIDDLKRQDVDPQSLIMCSEALGDSMLRLKLREIGFIYEKYTRALEEGYADEHDWLRLLARKIDSSHLLEGAHVWIDGFSGFSAGELSVINELVKKASEVSVSLTLDLEAGPDYELFAATRRTMKAISAAAREAGAGESILRARLESAKPPELLHLERNLYAYPAARYAGDTDGIRMFAGSSRHSEVENAAVEIIKLASGNGYRWRDIAIVTGALEDYAQIIKRTFSEYGIPVFIDEKRPITNNPIIRFILAALDIAARDFRYEDVFKFIKTGFTELGRGSWENLENYALRYGIKSSAWMREFTLGSDDERTMAEEARKKLVPPLAGLKKKLGKKKTVKDFTRILYDFMVELDMPEKIENWTQMLMDDSRLEYVNENTQIWNIVIEIFDQMVEMMGDLKVDLREYAGILSAGFAEHRIGIIPPTMDQVIAGSLERSKSHEIKALFVLGVNDGVLPSGFSDEELILDDEKLLMKEHGVHISTDSITRAEEERFSIYTSLSKPSGILYMSYAIADEEGKALRPSIIADRMKKLYGGLVTESDIVVDSSRRLEMLVAPLPGLRQLSELIRQEMDTAIEDGLWRDLYSWYTSREQWSEKADIVCKGLFHKNQQDYIGAGLAARLYPSPLKSSISRLERFANCPFAHFVNYGLSPRERLEYTVSMPDMGTLFHSSVEKFSKEISSENINWRELEQQKSDAIVERVIDSMVPEFGSGVFYSSHRYSYLVNKIKRVGKRAAWAIVEHIRRGEFEPMDHEVEFSEKGSIPAIIIELPGGESIELEGRIDRVDIFGDEKQGYVKIIDYKSGSKKFTLSDAYYGLQIQLLVYMDALLENKQLLEFDELHPAGVFYFRIDDPFIDAEKLGETDIEKGILKQLKMNGIVLRDVSVVKAMDSEIESERFSSIIPAEVKNDGELSERSSAVSEEEFRRLIGHVKNLIREIGAEIIKGKIRIQPCRSGSEISCGYCKFKSICQFDTLLEDNEYRNIRKLSDGQVRGLISGKGHSDDKVD</sequence>
<keyword evidence="14" id="KW-0472">Membrane</keyword>
<dbReference type="EC" id="3.6.4.12" evidence="18"/>
<dbReference type="InterPro" id="IPR027417">
    <property type="entry name" value="P-loop_NTPase"/>
</dbReference>
<dbReference type="Gene3D" id="3.90.320.10">
    <property type="match status" value="1"/>
</dbReference>
<accession>W8U3L7</accession>
<dbReference type="InterPro" id="IPR038726">
    <property type="entry name" value="PDDEXK_AddAB-type"/>
</dbReference>
<evidence type="ECO:0000256" key="8">
    <source>
        <dbReference type="ARBA" id="ARBA00022839"/>
    </source>
</evidence>
<keyword evidence="4" id="KW-0547">Nucleotide-binding</keyword>
<keyword evidence="13" id="KW-0234">DNA repair</keyword>
<dbReference type="OrthoDB" id="9758506at2"/>
<protein>
    <submittedName>
        <fullName evidence="18">ATP-dependent helicase/deoxyribonuclease subunit B</fullName>
        <ecNumber evidence="18">3.1.-.-</ecNumber>
        <ecNumber evidence="18">3.6.4.12</ecNumber>
    </submittedName>
</protein>
<evidence type="ECO:0000256" key="14">
    <source>
        <dbReference type="SAM" id="Phobius"/>
    </source>
</evidence>
<keyword evidence="6 18" id="KW-0378">Hydrolase</keyword>
<keyword evidence="7 18" id="KW-0347">Helicase</keyword>
<evidence type="ECO:0000259" key="16">
    <source>
        <dbReference type="Pfam" id="PF13361"/>
    </source>
</evidence>
<evidence type="ECO:0000256" key="3">
    <source>
        <dbReference type="ARBA" id="ARBA00022723"/>
    </source>
</evidence>
<dbReference type="Pfam" id="PF21445">
    <property type="entry name" value="ADDB_N"/>
    <property type="match status" value="1"/>
</dbReference>
<feature type="domain" description="PD-(D/E)XK endonuclease-like" evidence="15">
    <location>
        <begin position="785"/>
        <end position="1125"/>
    </location>
</feature>
<dbReference type="NCBIfam" id="TIGR02773">
    <property type="entry name" value="addB_Gpos"/>
    <property type="match status" value="1"/>
</dbReference>
<dbReference type="GO" id="GO:0051539">
    <property type="term" value="F:4 iron, 4 sulfur cluster binding"/>
    <property type="evidence" value="ECO:0007669"/>
    <property type="project" value="UniProtKB-KW"/>
</dbReference>
<evidence type="ECO:0000256" key="4">
    <source>
        <dbReference type="ARBA" id="ARBA00022741"/>
    </source>
</evidence>
<dbReference type="HOGENOM" id="CLU_007838_0_0_9"/>
<gene>
    <name evidence="18" type="primary">addB</name>
    <name evidence="18" type="ORF">EAL2_c02780</name>
</gene>
<dbReference type="InterPro" id="IPR014017">
    <property type="entry name" value="DNA_helicase_UvrD-like_C"/>
</dbReference>
<evidence type="ECO:0000256" key="1">
    <source>
        <dbReference type="ARBA" id="ARBA00022485"/>
    </source>
</evidence>
<dbReference type="EMBL" id="CP007452">
    <property type="protein sequence ID" value="AHM55581.1"/>
    <property type="molecule type" value="Genomic_DNA"/>
</dbReference>
<evidence type="ECO:0000256" key="9">
    <source>
        <dbReference type="ARBA" id="ARBA00022840"/>
    </source>
</evidence>
<evidence type="ECO:0000256" key="7">
    <source>
        <dbReference type="ARBA" id="ARBA00022806"/>
    </source>
</evidence>
<keyword evidence="9" id="KW-0067">ATP-binding</keyword>
<name>W8U3L7_PEPAC</name>
<dbReference type="Proteomes" id="UP000019591">
    <property type="component" value="Chromosome"/>
</dbReference>
<dbReference type="PATRIC" id="fig|1286171.3.peg.215"/>
<dbReference type="GO" id="GO:0004527">
    <property type="term" value="F:exonuclease activity"/>
    <property type="evidence" value="ECO:0007669"/>
    <property type="project" value="UniProtKB-KW"/>
</dbReference>
<dbReference type="Gene3D" id="3.40.50.300">
    <property type="entry name" value="P-loop containing nucleotide triphosphate hydrolases"/>
    <property type="match status" value="4"/>
</dbReference>
<keyword evidence="1" id="KW-0004">4Fe-4S</keyword>
<evidence type="ECO:0000259" key="17">
    <source>
        <dbReference type="Pfam" id="PF21445"/>
    </source>
</evidence>
<feature type="transmembrane region" description="Helical" evidence="14">
    <location>
        <begin position="9"/>
        <end position="29"/>
    </location>
</feature>
<evidence type="ECO:0000256" key="11">
    <source>
        <dbReference type="ARBA" id="ARBA00023014"/>
    </source>
</evidence>
<keyword evidence="5" id="KW-0227">DNA damage</keyword>
<dbReference type="GO" id="GO:0000724">
    <property type="term" value="P:double-strand break repair via homologous recombination"/>
    <property type="evidence" value="ECO:0007669"/>
    <property type="project" value="InterPro"/>
</dbReference>
<dbReference type="AlphaFoldDB" id="W8U3L7"/>
<feature type="domain" description="UvrD-like helicase C-terminal" evidence="16">
    <location>
        <begin position="326"/>
        <end position="666"/>
    </location>
</feature>
<keyword evidence="10" id="KW-0408">Iron</keyword>
<dbReference type="STRING" id="1286171.EAL2_c02780"/>
<evidence type="ECO:0000313" key="19">
    <source>
        <dbReference type="Proteomes" id="UP000019591"/>
    </source>
</evidence>
<proteinExistence type="predicted"/>
<dbReference type="Pfam" id="PF12705">
    <property type="entry name" value="PDDEXK_1"/>
    <property type="match status" value="1"/>
</dbReference>
<dbReference type="EC" id="3.1.-.-" evidence="18"/>
<dbReference type="GO" id="GO:0046872">
    <property type="term" value="F:metal ion binding"/>
    <property type="evidence" value="ECO:0007669"/>
    <property type="project" value="UniProtKB-KW"/>
</dbReference>
<keyword evidence="14" id="KW-1133">Transmembrane helix</keyword>
<dbReference type="RefSeq" id="WP_051489053.1">
    <property type="nucleotide sequence ID" value="NZ_CP007452.1"/>
</dbReference>
<dbReference type="InterPro" id="IPR014140">
    <property type="entry name" value="DNA_helicase_suAddB"/>
</dbReference>
<keyword evidence="14" id="KW-0812">Transmembrane</keyword>
<dbReference type="GO" id="GO:0003678">
    <property type="term" value="F:DNA helicase activity"/>
    <property type="evidence" value="ECO:0007669"/>
    <property type="project" value="UniProtKB-EC"/>
</dbReference>
<organism evidence="18 19">
    <name type="scientific">Peptoclostridium acidaminophilum DSM 3953</name>
    <dbReference type="NCBI Taxonomy" id="1286171"/>
    <lineage>
        <taxon>Bacteria</taxon>
        <taxon>Bacillati</taxon>
        <taxon>Bacillota</taxon>
        <taxon>Clostridia</taxon>
        <taxon>Peptostreptococcales</taxon>
        <taxon>Peptoclostridiaceae</taxon>
        <taxon>Peptoclostridium</taxon>
    </lineage>
</organism>
<dbReference type="InterPro" id="IPR011604">
    <property type="entry name" value="PDDEXK-like_dom_sf"/>
</dbReference>
<evidence type="ECO:0000256" key="12">
    <source>
        <dbReference type="ARBA" id="ARBA00023125"/>
    </source>
</evidence>